<name>A0AAI8ANK1_MESHY</name>
<gene>
    <name evidence="1" type="ORF">MOS_739</name>
</gene>
<accession>A0AAI8ANK1</accession>
<dbReference type="PROSITE" id="PS51257">
    <property type="entry name" value="PROKAR_LIPOPROTEIN"/>
    <property type="match status" value="1"/>
</dbReference>
<reference evidence="1 2" key="1">
    <citation type="journal article" date="2013" name="Genome Announc.">
        <title>Complete Genome Sequence of Mycoplasma hyorhinis Strain SK76.</title>
        <authorList>
            <person name="Goodison S."/>
            <person name="Urquidi V."/>
            <person name="Kumar D."/>
            <person name="Reyes L."/>
            <person name="Rosser C.J."/>
        </authorList>
    </citation>
    <scope>NUCLEOTIDE SEQUENCE [LARGE SCALE GENOMIC DNA]</scope>
    <source>
        <strain evidence="1 2">SK76</strain>
    </source>
</reference>
<evidence type="ECO:0000313" key="1">
    <source>
        <dbReference type="EMBL" id="AFX74641.1"/>
    </source>
</evidence>
<protein>
    <submittedName>
        <fullName evidence="1">Uncharacterized protein</fullName>
    </submittedName>
</protein>
<sequence>MLKKKKLLLGSLVSVIPISFLVSCGVTPMWQKHELLSNVNAPDSSFYAFYGFSDFAGSPSTESDYLTNGPYLVQTIYEGDTVMDKVAKPDKIEKGVTIKSYQYNYVSPSYKYFALAVAKKFIVTVEDENHKDQVYVFDNDKHELGKLTAGEKPTQSIYTLTSNDPKSINSKFFRDTLSKAKNLQIEIKENVPWVDYQGKPTKYTVKPEDFFYSWKLKNLLDQTYRKSHGGSDKIDETAKAAIKNLNPQSTRFASDLENDYLFKVFGIDKSKLLNEDTFLTNYEGKKVLTFTPLQTPGLQANYFQMLQKIIFDSYYFAPVPSDFINERVKQQTKEVSVLKEVKGQSGKPITVRVKEEQGLYGETGEALKYGFYWYGQDYDKDLLYASPWIINYGDKNKIVYIRNPYYPRTGWKEAEPSSVKKITVKYSQYPNASTYTSAQFNNFKEQTIPSVSFSGLSENDKKYALTHFKELGGRYGLGKALDSIVWRTYASLLPGSMNQVISSSNNSDVKYTDPTKLYKFNDAFSRLYFGYSLAEIAQGGAKVVPYVFGGRGLQFRSIIYSAWNLYTISRIISNTSLPWYSFVSPDNILAKDKTARQLYDKVSTIFAIDENGNRFYTKTPEEEKKQNINNPSSNAIQREAPNFKVLQQKMKKLLDDFYAEQKLDPKTKIQWTLATRYINSSNKEISAYQEAAKAIESLDPRLSIDTTSEVPVTKDNYLNFLIRGTGPYHYVGWSYDYNGAGTAIDGLTQNAGTGLAAASYFASLDPNSNLVKSFPMFYKYSKALEAFFTKDEYKGKIRPFAEWKDAPNSPNFGLRDLKDPNDKNRDEKPDVSKWITNHIVEEKEPTTNKTVKKFKKYDAEFSLNEETGLFNNQFQLAHSDDEVAELLSEITSLYSLQPFTLGLTTIGSTPSVFFLNPNLQRPDTDNSFLPPDQIVIKPFLKKEGEQ</sequence>
<dbReference type="AlphaFoldDB" id="A0AAI8ANK1"/>
<organism evidence="1 2">
    <name type="scientific">Mesomycoplasma hyorhinis SK76</name>
    <dbReference type="NCBI Taxonomy" id="1118964"/>
    <lineage>
        <taxon>Bacteria</taxon>
        <taxon>Bacillati</taxon>
        <taxon>Mycoplasmatota</taxon>
        <taxon>Mycoplasmoidales</taxon>
        <taxon>Metamycoplasmataceae</taxon>
        <taxon>Mesomycoplasma</taxon>
    </lineage>
</organism>
<dbReference type="EMBL" id="CP003914">
    <property type="protein sequence ID" value="AFX74641.1"/>
    <property type="molecule type" value="Genomic_DNA"/>
</dbReference>
<dbReference type="NCBIfam" id="NF045850">
    <property type="entry name" value="ABC_Mplas_LP"/>
    <property type="match status" value="1"/>
</dbReference>
<dbReference type="Proteomes" id="UP000009399">
    <property type="component" value="Chromosome"/>
</dbReference>
<proteinExistence type="predicted"/>
<dbReference type="RefSeq" id="WP_015084319.1">
    <property type="nucleotide sequence ID" value="NC_019552.1"/>
</dbReference>
<dbReference type="KEGG" id="mhs:MOS_739"/>
<evidence type="ECO:0000313" key="2">
    <source>
        <dbReference type="Proteomes" id="UP000009399"/>
    </source>
</evidence>